<dbReference type="SMART" id="SM00248">
    <property type="entry name" value="ANK"/>
    <property type="match status" value="3"/>
</dbReference>
<dbReference type="SUPFAM" id="SSF48403">
    <property type="entry name" value="Ankyrin repeat"/>
    <property type="match status" value="1"/>
</dbReference>
<name>A0A1L9V5Y7_ASPGL</name>
<feature type="repeat" description="ANK" evidence="3">
    <location>
        <begin position="90"/>
        <end position="128"/>
    </location>
</feature>
<dbReference type="PROSITE" id="PS50088">
    <property type="entry name" value="ANK_REPEAT"/>
    <property type="match status" value="2"/>
</dbReference>
<dbReference type="PANTHER" id="PTHR24178">
    <property type="entry name" value="MOLTING PROTEIN MLT-4"/>
    <property type="match status" value="1"/>
</dbReference>
<accession>A0A1L9V5Y7</accession>
<keyword evidence="5" id="KW-1185">Reference proteome</keyword>
<evidence type="ECO:0000313" key="4">
    <source>
        <dbReference type="EMBL" id="OJJ79344.1"/>
    </source>
</evidence>
<dbReference type="Gene3D" id="1.25.40.20">
    <property type="entry name" value="Ankyrin repeat-containing domain"/>
    <property type="match status" value="1"/>
</dbReference>
<evidence type="ECO:0000256" key="3">
    <source>
        <dbReference type="PROSITE-ProRule" id="PRU00023"/>
    </source>
</evidence>
<proteinExistence type="predicted"/>
<dbReference type="PROSITE" id="PS50297">
    <property type="entry name" value="ANK_REP_REGION"/>
    <property type="match status" value="1"/>
</dbReference>
<evidence type="ECO:0000313" key="5">
    <source>
        <dbReference type="Proteomes" id="UP000184300"/>
    </source>
</evidence>
<feature type="repeat" description="ANK" evidence="3">
    <location>
        <begin position="129"/>
        <end position="162"/>
    </location>
</feature>
<dbReference type="STRING" id="1160497.A0A1L9V5Y7"/>
<dbReference type="InterPro" id="IPR002110">
    <property type="entry name" value="Ankyrin_rpt"/>
</dbReference>
<reference evidence="5" key="1">
    <citation type="journal article" date="2017" name="Genome Biol.">
        <title>Comparative genomics reveals high biological diversity and specific adaptations in the industrially and medically important fungal genus Aspergillus.</title>
        <authorList>
            <person name="de Vries R.P."/>
            <person name="Riley R."/>
            <person name="Wiebenga A."/>
            <person name="Aguilar-Osorio G."/>
            <person name="Amillis S."/>
            <person name="Uchima C.A."/>
            <person name="Anderluh G."/>
            <person name="Asadollahi M."/>
            <person name="Askin M."/>
            <person name="Barry K."/>
            <person name="Battaglia E."/>
            <person name="Bayram O."/>
            <person name="Benocci T."/>
            <person name="Braus-Stromeyer S.A."/>
            <person name="Caldana C."/>
            <person name="Canovas D."/>
            <person name="Cerqueira G.C."/>
            <person name="Chen F."/>
            <person name="Chen W."/>
            <person name="Choi C."/>
            <person name="Clum A."/>
            <person name="Dos Santos R.A."/>
            <person name="Damasio A.R."/>
            <person name="Diallinas G."/>
            <person name="Emri T."/>
            <person name="Fekete E."/>
            <person name="Flipphi M."/>
            <person name="Freyberg S."/>
            <person name="Gallo A."/>
            <person name="Gournas C."/>
            <person name="Habgood R."/>
            <person name="Hainaut M."/>
            <person name="Harispe M.L."/>
            <person name="Henrissat B."/>
            <person name="Hilden K.S."/>
            <person name="Hope R."/>
            <person name="Hossain A."/>
            <person name="Karabika E."/>
            <person name="Karaffa L."/>
            <person name="Karanyi Z."/>
            <person name="Krasevec N."/>
            <person name="Kuo A."/>
            <person name="Kusch H."/>
            <person name="LaButti K."/>
            <person name="Lagendijk E.L."/>
            <person name="Lapidus A."/>
            <person name="Levasseur A."/>
            <person name="Lindquist E."/>
            <person name="Lipzen A."/>
            <person name="Logrieco A.F."/>
            <person name="MacCabe A."/>
            <person name="Maekelae M.R."/>
            <person name="Malavazi I."/>
            <person name="Melin P."/>
            <person name="Meyer V."/>
            <person name="Mielnichuk N."/>
            <person name="Miskei M."/>
            <person name="Molnar A.P."/>
            <person name="Mule G."/>
            <person name="Ngan C.Y."/>
            <person name="Orejas M."/>
            <person name="Orosz E."/>
            <person name="Ouedraogo J.P."/>
            <person name="Overkamp K.M."/>
            <person name="Park H.-S."/>
            <person name="Perrone G."/>
            <person name="Piumi F."/>
            <person name="Punt P.J."/>
            <person name="Ram A.F."/>
            <person name="Ramon A."/>
            <person name="Rauscher S."/>
            <person name="Record E."/>
            <person name="Riano-Pachon D.M."/>
            <person name="Robert V."/>
            <person name="Roehrig J."/>
            <person name="Ruller R."/>
            <person name="Salamov A."/>
            <person name="Salih N.S."/>
            <person name="Samson R.A."/>
            <person name="Sandor E."/>
            <person name="Sanguinetti M."/>
            <person name="Schuetze T."/>
            <person name="Sepcic K."/>
            <person name="Shelest E."/>
            <person name="Sherlock G."/>
            <person name="Sophianopoulou V."/>
            <person name="Squina F.M."/>
            <person name="Sun H."/>
            <person name="Susca A."/>
            <person name="Todd R.B."/>
            <person name="Tsang A."/>
            <person name="Unkles S.E."/>
            <person name="van de Wiele N."/>
            <person name="van Rossen-Uffink D."/>
            <person name="Oliveira J.V."/>
            <person name="Vesth T.C."/>
            <person name="Visser J."/>
            <person name="Yu J.-H."/>
            <person name="Zhou M."/>
            <person name="Andersen M.R."/>
            <person name="Archer D.B."/>
            <person name="Baker S.E."/>
            <person name="Benoit I."/>
            <person name="Brakhage A.A."/>
            <person name="Braus G.H."/>
            <person name="Fischer R."/>
            <person name="Frisvad J.C."/>
            <person name="Goldman G.H."/>
            <person name="Houbraken J."/>
            <person name="Oakley B."/>
            <person name="Pocsi I."/>
            <person name="Scazzocchio C."/>
            <person name="Seiboth B."/>
            <person name="vanKuyk P.A."/>
            <person name="Wortman J."/>
            <person name="Dyer P.S."/>
            <person name="Grigoriev I.V."/>
        </authorList>
    </citation>
    <scope>NUCLEOTIDE SEQUENCE [LARGE SCALE GENOMIC DNA]</scope>
    <source>
        <strain evidence="5">CBS 516.65</strain>
    </source>
</reference>
<protein>
    <submittedName>
        <fullName evidence="4">Uncharacterized protein</fullName>
    </submittedName>
</protein>
<dbReference type="Pfam" id="PF12796">
    <property type="entry name" value="Ank_2"/>
    <property type="match status" value="1"/>
</dbReference>
<dbReference type="OrthoDB" id="4506528at2759"/>
<keyword evidence="2 3" id="KW-0040">ANK repeat</keyword>
<dbReference type="RefSeq" id="XP_022396042.1">
    <property type="nucleotide sequence ID" value="XM_022550353.1"/>
</dbReference>
<dbReference type="GeneID" id="34466613"/>
<evidence type="ECO:0000256" key="1">
    <source>
        <dbReference type="ARBA" id="ARBA00022737"/>
    </source>
</evidence>
<dbReference type="AlphaFoldDB" id="A0A1L9V5Y7"/>
<sequence>MERYICNGHGGPGLCDEYLLPEDDVVPRIIGTFKLLLSGDSDTINVQDNHEVTALHYTVGSHAGCGIRHSGDAIRFLCENSADPSLQDSHGQTVLHVLALRSVDGEPINTALLNLLISHGANITTIDKDGNTALHIMARNLRQVNTGQFLLSRGADVNARNAHGNTPLHEVMRGTLRLRDTRDKKIDNVTMAGRIRAQDEMLRVLRGAAGDSFHDLMEQPNAAGKMPRRMRDEIRSRWWEMEARKRTTCWKGAPASITVVSSWTCCQCPVIRSGC</sequence>
<evidence type="ECO:0000256" key="2">
    <source>
        <dbReference type="ARBA" id="ARBA00023043"/>
    </source>
</evidence>
<keyword evidence="1" id="KW-0677">Repeat</keyword>
<organism evidence="4 5">
    <name type="scientific">Aspergillus glaucus CBS 516.65</name>
    <dbReference type="NCBI Taxonomy" id="1160497"/>
    <lineage>
        <taxon>Eukaryota</taxon>
        <taxon>Fungi</taxon>
        <taxon>Dikarya</taxon>
        <taxon>Ascomycota</taxon>
        <taxon>Pezizomycotina</taxon>
        <taxon>Eurotiomycetes</taxon>
        <taxon>Eurotiomycetidae</taxon>
        <taxon>Eurotiales</taxon>
        <taxon>Aspergillaceae</taxon>
        <taxon>Aspergillus</taxon>
        <taxon>Aspergillus subgen. Aspergillus</taxon>
    </lineage>
</organism>
<dbReference type="VEuPathDB" id="FungiDB:ASPGLDRAFT_85943"/>
<dbReference type="EMBL" id="KV878919">
    <property type="protein sequence ID" value="OJJ79344.1"/>
    <property type="molecule type" value="Genomic_DNA"/>
</dbReference>
<dbReference type="Proteomes" id="UP000184300">
    <property type="component" value="Unassembled WGS sequence"/>
</dbReference>
<gene>
    <name evidence="4" type="ORF">ASPGLDRAFT_85943</name>
</gene>
<dbReference type="InterPro" id="IPR036770">
    <property type="entry name" value="Ankyrin_rpt-contain_sf"/>
</dbReference>